<dbReference type="Pfam" id="PF09537">
    <property type="entry name" value="DUF2383"/>
    <property type="match status" value="1"/>
</dbReference>
<reference evidence="3" key="2">
    <citation type="journal article" date="2021" name="PeerJ">
        <title>Extensive microbial diversity within the chicken gut microbiome revealed by metagenomics and culture.</title>
        <authorList>
            <person name="Gilroy R."/>
            <person name="Ravi A."/>
            <person name="Getino M."/>
            <person name="Pursley I."/>
            <person name="Horton D.L."/>
            <person name="Alikhan N.F."/>
            <person name="Baker D."/>
            <person name="Gharbi K."/>
            <person name="Hall N."/>
            <person name="Watson M."/>
            <person name="Adriaenssens E.M."/>
            <person name="Foster-Nyarko E."/>
            <person name="Jarju S."/>
            <person name="Secka A."/>
            <person name="Antonio M."/>
            <person name="Oren A."/>
            <person name="Chaudhuri R.R."/>
            <person name="La Ragione R."/>
            <person name="Hildebrand F."/>
            <person name="Pallen M.J."/>
        </authorList>
    </citation>
    <scope>NUCLEOTIDE SEQUENCE</scope>
    <source>
        <strain evidence="3">ChiW13-3771</strain>
    </source>
</reference>
<evidence type="ECO:0000313" key="4">
    <source>
        <dbReference type="Proteomes" id="UP000824201"/>
    </source>
</evidence>
<proteinExistence type="predicted"/>
<dbReference type="InterPro" id="IPR012347">
    <property type="entry name" value="Ferritin-like"/>
</dbReference>
<accession>A0A9D1EG30</accession>
<protein>
    <recommendedName>
        <fullName evidence="2">DUF2383 domain-containing protein</fullName>
    </recommendedName>
</protein>
<evidence type="ECO:0000259" key="2">
    <source>
        <dbReference type="Pfam" id="PF09537"/>
    </source>
</evidence>
<feature type="domain" description="DUF2383" evidence="2">
    <location>
        <begin position="9"/>
        <end position="112"/>
    </location>
</feature>
<gene>
    <name evidence="3" type="ORF">IAC96_09905</name>
</gene>
<keyword evidence="1" id="KW-0175">Coiled coil</keyword>
<organism evidence="3 4">
    <name type="scientific">Candidatus Fimimorpha faecalis</name>
    <dbReference type="NCBI Taxonomy" id="2840824"/>
    <lineage>
        <taxon>Bacteria</taxon>
        <taxon>Bacillati</taxon>
        <taxon>Bacillota</taxon>
        <taxon>Clostridia</taxon>
        <taxon>Eubacteriales</taxon>
        <taxon>Candidatus Fimimorpha</taxon>
    </lineage>
</organism>
<dbReference type="Gene3D" id="1.20.1260.10">
    <property type="match status" value="1"/>
</dbReference>
<feature type="coiled-coil region" evidence="1">
    <location>
        <begin position="32"/>
        <end position="66"/>
    </location>
</feature>
<name>A0A9D1EG30_9FIRM</name>
<dbReference type="AlphaFoldDB" id="A0A9D1EG30"/>
<dbReference type="EMBL" id="DVHN01000126">
    <property type="protein sequence ID" value="HIR89253.1"/>
    <property type="molecule type" value="Genomic_DNA"/>
</dbReference>
<dbReference type="InterPro" id="IPR019052">
    <property type="entry name" value="DUF2383"/>
</dbReference>
<comment type="caution">
    <text evidence="3">The sequence shown here is derived from an EMBL/GenBank/DDBJ whole genome shotgun (WGS) entry which is preliminary data.</text>
</comment>
<evidence type="ECO:0000256" key="1">
    <source>
        <dbReference type="SAM" id="Coils"/>
    </source>
</evidence>
<evidence type="ECO:0000313" key="3">
    <source>
        <dbReference type="EMBL" id="HIR89253.1"/>
    </source>
</evidence>
<reference evidence="3" key="1">
    <citation type="submission" date="2020-10" db="EMBL/GenBank/DDBJ databases">
        <authorList>
            <person name="Gilroy R."/>
        </authorList>
    </citation>
    <scope>NUCLEOTIDE SEQUENCE</scope>
    <source>
        <strain evidence="3">ChiW13-3771</strain>
    </source>
</reference>
<sequence length="143" mass="16425">MEDHTRELLKECSSGCKMAINSINQMREFVTDEKLKCVLDQYDKKHKELEEDTAKLLQKHGSEEQEPGMMASMFSRFMTDIKLLVNKDDSQVAKLAMDGCNMGIQSLSEFINKYEDASSESIAIAKKIVKAEEQFMQELKEFL</sequence>
<dbReference type="Proteomes" id="UP000824201">
    <property type="component" value="Unassembled WGS sequence"/>
</dbReference>